<reference evidence="2" key="1">
    <citation type="journal article" date="2006" name="PLoS Biol.">
        <title>Macronuclear genome sequence of the ciliate Tetrahymena thermophila, a model eukaryote.</title>
        <authorList>
            <person name="Eisen J.A."/>
            <person name="Coyne R.S."/>
            <person name="Wu M."/>
            <person name="Wu D."/>
            <person name="Thiagarajan M."/>
            <person name="Wortman J.R."/>
            <person name="Badger J.H."/>
            <person name="Ren Q."/>
            <person name="Amedeo P."/>
            <person name="Jones K.M."/>
            <person name="Tallon L.J."/>
            <person name="Delcher A.L."/>
            <person name="Salzberg S.L."/>
            <person name="Silva J.C."/>
            <person name="Haas B.J."/>
            <person name="Majoros W.H."/>
            <person name="Farzad M."/>
            <person name="Carlton J.M."/>
            <person name="Smith R.K. Jr."/>
            <person name="Garg J."/>
            <person name="Pearlman R.E."/>
            <person name="Karrer K.M."/>
            <person name="Sun L."/>
            <person name="Manning G."/>
            <person name="Elde N.C."/>
            <person name="Turkewitz A.P."/>
            <person name="Asai D.J."/>
            <person name="Wilkes D.E."/>
            <person name="Wang Y."/>
            <person name="Cai H."/>
            <person name="Collins K."/>
            <person name="Stewart B.A."/>
            <person name="Lee S.R."/>
            <person name="Wilamowska K."/>
            <person name="Weinberg Z."/>
            <person name="Ruzzo W.L."/>
            <person name="Wloga D."/>
            <person name="Gaertig J."/>
            <person name="Frankel J."/>
            <person name="Tsao C.-C."/>
            <person name="Gorovsky M.A."/>
            <person name="Keeling P.J."/>
            <person name="Waller R.F."/>
            <person name="Patron N.J."/>
            <person name="Cherry J.M."/>
            <person name="Stover N.A."/>
            <person name="Krieger C.J."/>
            <person name="del Toro C."/>
            <person name="Ryder H.F."/>
            <person name="Williamson S.C."/>
            <person name="Barbeau R.A."/>
            <person name="Hamilton E.P."/>
            <person name="Orias E."/>
        </authorList>
    </citation>
    <scope>NUCLEOTIDE SEQUENCE [LARGE SCALE GENOMIC DNA]</scope>
    <source>
        <strain evidence="2">SB210</strain>
    </source>
</reference>
<gene>
    <name evidence="1" type="ORF">TTHERM_000201767</name>
</gene>
<sequence>MNNIKSKYLYLFILLQKIECNKQNIFIQNTFNIFENYLTFFKNFKIRNILVFKSNIRIIQLLLFQSSPVTYYRATFISQIFFSRALSIASAKMSGSVFVKSVSYYFSKYVVLCSNNQRVYHLVSLFTFFTKYSLQYLESSFIYCLRFSTSFLRLFIRGSIEKKSKPMRHLCNSFLTSVNYQSLTGVPYCSQPFTIFLQGHLQSITPPFIQYFTASFFRHSIAVSRSSSSSLFPFVAIITEDLNMSFPRAAYIQMRLLSIQSIGEASKPQTKQNV</sequence>
<proteinExistence type="predicted"/>
<dbReference type="EMBL" id="GG662857">
    <property type="protein sequence ID" value="EWS76648.1"/>
    <property type="molecule type" value="Genomic_DNA"/>
</dbReference>
<dbReference type="InParanoid" id="W7XHE0"/>
<organism evidence="1 2">
    <name type="scientific">Tetrahymena thermophila (strain SB210)</name>
    <dbReference type="NCBI Taxonomy" id="312017"/>
    <lineage>
        <taxon>Eukaryota</taxon>
        <taxon>Sar</taxon>
        <taxon>Alveolata</taxon>
        <taxon>Ciliophora</taxon>
        <taxon>Intramacronucleata</taxon>
        <taxon>Oligohymenophorea</taxon>
        <taxon>Hymenostomatida</taxon>
        <taxon>Tetrahymenina</taxon>
        <taxon>Tetrahymenidae</taxon>
        <taxon>Tetrahymena</taxon>
    </lineage>
</organism>
<protein>
    <submittedName>
        <fullName evidence="1">Uncharacterized protein</fullName>
    </submittedName>
</protein>
<name>W7XHE0_TETTS</name>
<dbReference type="Proteomes" id="UP000009168">
    <property type="component" value="Unassembled WGS sequence"/>
</dbReference>
<accession>W7XHE0</accession>
<dbReference type="RefSeq" id="XP_012650816.1">
    <property type="nucleotide sequence ID" value="XM_012795362.1"/>
</dbReference>
<dbReference type="GeneID" id="24437805"/>
<evidence type="ECO:0000313" key="2">
    <source>
        <dbReference type="Proteomes" id="UP000009168"/>
    </source>
</evidence>
<keyword evidence="2" id="KW-1185">Reference proteome</keyword>
<dbReference type="AlphaFoldDB" id="W7XHE0"/>
<dbReference type="KEGG" id="tet:TTHERM_000201767"/>
<evidence type="ECO:0000313" key="1">
    <source>
        <dbReference type="EMBL" id="EWS76648.1"/>
    </source>
</evidence>